<feature type="compositionally biased region" description="Pro residues" evidence="1">
    <location>
        <begin position="13"/>
        <end position="23"/>
    </location>
</feature>
<proteinExistence type="predicted"/>
<protein>
    <submittedName>
        <fullName evidence="2">Uncharacterized protein</fullName>
    </submittedName>
</protein>
<evidence type="ECO:0000313" key="3">
    <source>
        <dbReference type="Proteomes" id="UP000006620"/>
    </source>
</evidence>
<dbReference type="AlphaFoldDB" id="F8F9U3"/>
<gene>
    <name evidence="2" type="ordered locus">KNP414_05898</name>
</gene>
<reference evidence="2 3" key="2">
    <citation type="journal article" date="2013" name="Genome Announc.">
        <title>Genome Sequence of Growth-Improving Paenibacillus mucilaginosus Strain KNP414.</title>
        <authorList>
            <person name="Lu J.J."/>
            <person name="Wang J.F."/>
            <person name="Hu X.F."/>
        </authorList>
    </citation>
    <scope>NUCLEOTIDE SEQUENCE [LARGE SCALE GENOMIC DNA]</scope>
    <source>
        <strain evidence="2 3">KNP414</strain>
    </source>
</reference>
<dbReference type="HOGENOM" id="CLU_3202881_0_0_9"/>
<name>F8F9U3_PAEMK</name>
<organism evidence="2 3">
    <name type="scientific">Paenibacillus mucilaginosus (strain KNP414)</name>
    <dbReference type="NCBI Taxonomy" id="1036673"/>
    <lineage>
        <taxon>Bacteria</taxon>
        <taxon>Bacillati</taxon>
        <taxon>Bacillota</taxon>
        <taxon>Bacilli</taxon>
        <taxon>Bacillales</taxon>
        <taxon>Paenibacillaceae</taxon>
        <taxon>Paenibacillus</taxon>
    </lineage>
</organism>
<feature type="region of interest" description="Disordered" evidence="1">
    <location>
        <begin position="1"/>
        <end position="45"/>
    </location>
</feature>
<dbReference type="KEGG" id="pms:KNP414_05898"/>
<dbReference type="Proteomes" id="UP000006620">
    <property type="component" value="Chromosome"/>
</dbReference>
<evidence type="ECO:0000256" key="1">
    <source>
        <dbReference type="SAM" id="MobiDB-lite"/>
    </source>
</evidence>
<reference evidence="3" key="1">
    <citation type="submission" date="2011-06" db="EMBL/GenBank/DDBJ databases">
        <title>Complete genome sequence of Paenibacillus mucilaginosus KNP414.</title>
        <authorList>
            <person name="Wang J."/>
            <person name="Hu S."/>
            <person name="Hu X."/>
            <person name="Zhang B."/>
            <person name="Dong D."/>
            <person name="Zhang S."/>
            <person name="Zhao K."/>
            <person name="Wu D."/>
        </authorList>
    </citation>
    <scope>NUCLEOTIDE SEQUENCE [LARGE SCALE GENOMIC DNA]</scope>
    <source>
        <strain evidence="3">KNP414</strain>
    </source>
</reference>
<dbReference type="EMBL" id="CP002869">
    <property type="protein sequence ID" value="AEI44422.1"/>
    <property type="molecule type" value="Genomic_DNA"/>
</dbReference>
<accession>F8F9U3</accession>
<sequence>MGLDARPSSVPSGPDPKPAPPGCRPLAALQDGLLTDSGRGFVRDA</sequence>
<evidence type="ECO:0000313" key="2">
    <source>
        <dbReference type="EMBL" id="AEI44422.1"/>
    </source>
</evidence>